<keyword evidence="5" id="KW-1185">Reference proteome</keyword>
<gene>
    <name evidence="4" type="ORF">SKP52_18150</name>
</gene>
<dbReference type="SUPFAM" id="SSF55909">
    <property type="entry name" value="Pentein"/>
    <property type="match status" value="1"/>
</dbReference>
<evidence type="ECO:0000313" key="4">
    <source>
        <dbReference type="EMBL" id="AJA10500.1"/>
    </source>
</evidence>
<dbReference type="Pfam" id="PF19420">
    <property type="entry name" value="DDAH_eukar"/>
    <property type="match status" value="1"/>
</dbReference>
<dbReference type="HOGENOM" id="CLU_067923_1_0_5"/>
<dbReference type="GO" id="GO:0016597">
    <property type="term" value="F:amino acid binding"/>
    <property type="evidence" value="ECO:0007669"/>
    <property type="project" value="TreeGrafter"/>
</dbReference>
<reference evidence="4 5" key="1">
    <citation type="journal article" date="2015" name="Int. J. Syst. Evol. Microbiol.">
        <title>Description of Sphingopyxis fribergensis sp. nov. - a soil bacterium with the ability to degrade styrene and phenylacetic acid.</title>
        <authorList>
            <person name="Oelschlagel M."/>
            <person name="Ruckert C."/>
            <person name="Kalinowski J."/>
            <person name="Schmidt G."/>
            <person name="Schlomann M."/>
            <person name="Tischler D."/>
        </authorList>
    </citation>
    <scope>NUCLEOTIDE SEQUENCE [LARGE SCALE GENOMIC DNA]</scope>
    <source>
        <strain evidence="4 5">Kp5.2</strain>
    </source>
</reference>
<evidence type="ECO:0000256" key="2">
    <source>
        <dbReference type="ARBA" id="ARBA00022801"/>
    </source>
</evidence>
<dbReference type="Proteomes" id="UP000030907">
    <property type="component" value="Chromosome"/>
</dbReference>
<organism evidence="4 5">
    <name type="scientific">Sphingopyxis fribergensis</name>
    <dbReference type="NCBI Taxonomy" id="1515612"/>
    <lineage>
        <taxon>Bacteria</taxon>
        <taxon>Pseudomonadati</taxon>
        <taxon>Pseudomonadota</taxon>
        <taxon>Alphaproteobacteria</taxon>
        <taxon>Sphingomonadales</taxon>
        <taxon>Sphingomonadaceae</taxon>
        <taxon>Sphingopyxis</taxon>
    </lineage>
</organism>
<dbReference type="RefSeq" id="WP_039577022.1">
    <property type="nucleotide sequence ID" value="NZ_CP009122.1"/>
</dbReference>
<sequence length="259" mass="27464">MADPFNFTHALCRAPALSAVKGIRADGGPDPDFFGLVAEHEAYVATLRELGLAVEVLEPLDEFPDALFTEDVALTFPKGAILLRPGAPSRAGEVEHIRGALAANHSRLLEMTGRGFADGGDILRLADRVIIGLSARTDRTGAEELAGLLGKLGYRAEIAETPPGVLHFKTGCGLIDERTILAVPALADCPQFDGLAVVTTPPGEEPAANILRIRDTVLVGDDWLATHALLAARGIEIRALPTDQIAHIDAGLSCMSLRW</sequence>
<dbReference type="PANTHER" id="PTHR12737">
    <property type="entry name" value="DIMETHYLARGININE DIMETHYLAMINOHYDROLASE"/>
    <property type="match status" value="1"/>
</dbReference>
<name>A0A0A7PKG3_9SPHN</name>
<protein>
    <submittedName>
        <fullName evidence="4">Putative NG,NG-dimethylarginine dimethylaminohydrolase (Dimethylargininase) protein</fullName>
    </submittedName>
</protein>
<dbReference type="InterPro" id="IPR033199">
    <property type="entry name" value="DDAH-like"/>
</dbReference>
<dbReference type="GO" id="GO:0006525">
    <property type="term" value="P:arginine metabolic process"/>
    <property type="evidence" value="ECO:0007669"/>
    <property type="project" value="TreeGrafter"/>
</dbReference>
<accession>A0A0A7PKG3</accession>
<dbReference type="OrthoDB" id="9790596at2"/>
<dbReference type="GO" id="GO:0016403">
    <property type="term" value="F:dimethylargininase activity"/>
    <property type="evidence" value="ECO:0007669"/>
    <property type="project" value="TreeGrafter"/>
</dbReference>
<comment type="similarity">
    <text evidence="1">Belongs to the DDAH family.</text>
</comment>
<evidence type="ECO:0000256" key="1">
    <source>
        <dbReference type="ARBA" id="ARBA00008532"/>
    </source>
</evidence>
<dbReference type="GO" id="GO:0000052">
    <property type="term" value="P:citrulline metabolic process"/>
    <property type="evidence" value="ECO:0007669"/>
    <property type="project" value="TreeGrafter"/>
</dbReference>
<dbReference type="KEGG" id="sphk:SKP52_18150"/>
<feature type="active site" description="Proton donor" evidence="3">
    <location>
        <position position="167"/>
    </location>
</feature>
<dbReference type="AlphaFoldDB" id="A0A0A7PKG3"/>
<dbReference type="EMBL" id="CP009122">
    <property type="protein sequence ID" value="AJA10500.1"/>
    <property type="molecule type" value="Genomic_DNA"/>
</dbReference>
<feature type="active site" description="Nucleophile" evidence="3">
    <location>
        <position position="254"/>
    </location>
</feature>
<dbReference type="GO" id="GO:0045429">
    <property type="term" value="P:positive regulation of nitric oxide biosynthetic process"/>
    <property type="evidence" value="ECO:0007669"/>
    <property type="project" value="TreeGrafter"/>
</dbReference>
<dbReference type="Gene3D" id="3.75.10.10">
    <property type="entry name" value="L-arginine/glycine Amidinotransferase, Chain A"/>
    <property type="match status" value="1"/>
</dbReference>
<proteinExistence type="inferred from homology"/>
<dbReference type="STRING" id="1515612.SKP52_18150"/>
<keyword evidence="2 4" id="KW-0378">Hydrolase</keyword>
<dbReference type="PANTHER" id="PTHR12737:SF9">
    <property type="entry name" value="DIMETHYLARGININASE"/>
    <property type="match status" value="1"/>
</dbReference>
<evidence type="ECO:0000256" key="3">
    <source>
        <dbReference type="PIRSR" id="PIRSR633199-1"/>
    </source>
</evidence>
<evidence type="ECO:0000313" key="5">
    <source>
        <dbReference type="Proteomes" id="UP000030907"/>
    </source>
</evidence>